<dbReference type="Gene3D" id="3.40.50.1110">
    <property type="entry name" value="SGNH hydrolase"/>
    <property type="match status" value="1"/>
</dbReference>
<dbReference type="InterPro" id="IPR013830">
    <property type="entry name" value="SGNH_hydro"/>
</dbReference>
<dbReference type="SUPFAM" id="SSF52266">
    <property type="entry name" value="SGNH hydrolase"/>
    <property type="match status" value="1"/>
</dbReference>
<name>A0A381X540_9ZZZZ</name>
<dbReference type="EMBL" id="UINC01013918">
    <property type="protein sequence ID" value="SVA59750.1"/>
    <property type="molecule type" value="Genomic_DNA"/>
</dbReference>
<dbReference type="CDD" id="cd00229">
    <property type="entry name" value="SGNH_hydrolase"/>
    <property type="match status" value="1"/>
</dbReference>
<evidence type="ECO:0000313" key="3">
    <source>
        <dbReference type="EMBL" id="SVA59750.1"/>
    </source>
</evidence>
<keyword evidence="1" id="KW-1133">Transmembrane helix</keyword>
<evidence type="ECO:0000256" key="1">
    <source>
        <dbReference type="SAM" id="Phobius"/>
    </source>
</evidence>
<organism evidence="3">
    <name type="scientific">marine metagenome</name>
    <dbReference type="NCBI Taxonomy" id="408172"/>
    <lineage>
        <taxon>unclassified sequences</taxon>
        <taxon>metagenomes</taxon>
        <taxon>ecological metagenomes</taxon>
    </lineage>
</organism>
<protein>
    <recommendedName>
        <fullName evidence="2">SGNH hydrolase-type esterase domain-containing protein</fullName>
    </recommendedName>
</protein>
<evidence type="ECO:0000259" key="2">
    <source>
        <dbReference type="Pfam" id="PF13472"/>
    </source>
</evidence>
<gene>
    <name evidence="3" type="ORF">METZ01_LOCUS112604</name>
</gene>
<proteinExistence type="predicted"/>
<reference evidence="3" key="1">
    <citation type="submission" date="2018-05" db="EMBL/GenBank/DDBJ databases">
        <authorList>
            <person name="Lanie J.A."/>
            <person name="Ng W.-L."/>
            <person name="Kazmierczak K.M."/>
            <person name="Andrzejewski T.M."/>
            <person name="Davidsen T.M."/>
            <person name="Wayne K.J."/>
            <person name="Tettelin H."/>
            <person name="Glass J.I."/>
            <person name="Rusch D."/>
            <person name="Podicherti R."/>
            <person name="Tsui H.-C.T."/>
            <person name="Winkler M.E."/>
        </authorList>
    </citation>
    <scope>NUCLEOTIDE SEQUENCE</scope>
</reference>
<keyword evidence="1" id="KW-0472">Membrane</keyword>
<feature type="transmembrane region" description="Helical" evidence="1">
    <location>
        <begin position="12"/>
        <end position="45"/>
    </location>
</feature>
<dbReference type="AlphaFoldDB" id="A0A381X540"/>
<keyword evidence="1" id="KW-0812">Transmembrane</keyword>
<accession>A0A381X540</accession>
<dbReference type="Pfam" id="PF13472">
    <property type="entry name" value="Lipase_GDSL_2"/>
    <property type="match status" value="1"/>
</dbReference>
<dbReference type="InterPro" id="IPR036514">
    <property type="entry name" value="SGNH_hydro_sf"/>
</dbReference>
<feature type="domain" description="SGNH hydrolase-type esterase" evidence="2">
    <location>
        <begin position="144"/>
        <end position="340"/>
    </location>
</feature>
<sequence length="389" mass="44182">MPDFDTLKKYKLISVAIILGVAVSYLGILYLVDTFAGSFGLAHLLNSKNIMSKHREELRGKIKRDPHFKDVDVEGYIKEVEKIISMDEKRKLGDWISFKSFTPNVAGEYITTNDYGMRSQWNLKEMIERARKNRDKGISNIVILGSSVAFGYGAINDEQTISGVLNSMLKEDGYEVFNLAQGGFTSFMDLFSLSAIGLYLEPDIIIVMEGYADILHLAYKSKGGELAWGLFSGSEEKSDPEFALGFHYQNLDAILRLGTQSDRQVVLALQPLSGFENDSTIDNDKIKKMWAFYPQIREVMRLAVENNGAEFLDLSIIFKEEKNSSINFFDQVHLTVAGQKKVAKVFMATIKNRSEIRPEHVNFFRLRGEWIKNILKKDFSGTYKTAEDY</sequence>